<dbReference type="EMBL" id="MU275868">
    <property type="protein sequence ID" value="KAI0049850.1"/>
    <property type="molecule type" value="Genomic_DNA"/>
</dbReference>
<keyword evidence="2" id="KW-1185">Reference proteome</keyword>
<reference evidence="1" key="1">
    <citation type="submission" date="2021-02" db="EMBL/GenBank/DDBJ databases">
        <authorList>
            <consortium name="DOE Joint Genome Institute"/>
            <person name="Ahrendt S."/>
            <person name="Looney B.P."/>
            <person name="Miyauchi S."/>
            <person name="Morin E."/>
            <person name="Drula E."/>
            <person name="Courty P.E."/>
            <person name="Chicoki N."/>
            <person name="Fauchery L."/>
            <person name="Kohler A."/>
            <person name="Kuo A."/>
            <person name="Labutti K."/>
            <person name="Pangilinan J."/>
            <person name="Lipzen A."/>
            <person name="Riley R."/>
            <person name="Andreopoulos W."/>
            <person name="He G."/>
            <person name="Johnson J."/>
            <person name="Barry K.W."/>
            <person name="Grigoriev I.V."/>
            <person name="Nagy L."/>
            <person name="Hibbett D."/>
            <person name="Henrissat B."/>
            <person name="Matheny P.B."/>
            <person name="Labbe J."/>
            <person name="Martin F."/>
        </authorList>
    </citation>
    <scope>NUCLEOTIDE SEQUENCE</scope>
    <source>
        <strain evidence="1">FP105234-sp</strain>
    </source>
</reference>
<gene>
    <name evidence="1" type="ORF">FA95DRAFT_776284</name>
</gene>
<evidence type="ECO:0000313" key="2">
    <source>
        <dbReference type="Proteomes" id="UP000814033"/>
    </source>
</evidence>
<sequence>MSYGLTSLSYGTYFETIHQSQSPYERIWPKARPCPDSQLCMHMLASPSSCLLDAILRNASVRDYPSNWLIQTHYRRTACHMVVGSSSLVFRVRTSLALTSCGPDYDSIFVMPCAKLTIRALGPMMLCSAVLMTCRRSSPIRAYHGCLLAPCCLLWSRSVARPVL</sequence>
<proteinExistence type="predicted"/>
<reference evidence="1" key="2">
    <citation type="journal article" date="2022" name="New Phytol.">
        <title>Evolutionary transition to the ectomycorrhizal habit in the genomes of a hyperdiverse lineage of mushroom-forming fungi.</title>
        <authorList>
            <person name="Looney B."/>
            <person name="Miyauchi S."/>
            <person name="Morin E."/>
            <person name="Drula E."/>
            <person name="Courty P.E."/>
            <person name="Kohler A."/>
            <person name="Kuo A."/>
            <person name="LaButti K."/>
            <person name="Pangilinan J."/>
            <person name="Lipzen A."/>
            <person name="Riley R."/>
            <person name="Andreopoulos W."/>
            <person name="He G."/>
            <person name="Johnson J."/>
            <person name="Nolan M."/>
            <person name="Tritt A."/>
            <person name="Barry K.W."/>
            <person name="Grigoriev I.V."/>
            <person name="Nagy L.G."/>
            <person name="Hibbett D."/>
            <person name="Henrissat B."/>
            <person name="Matheny P.B."/>
            <person name="Labbe J."/>
            <person name="Martin F.M."/>
        </authorList>
    </citation>
    <scope>NUCLEOTIDE SEQUENCE</scope>
    <source>
        <strain evidence="1">FP105234-sp</strain>
    </source>
</reference>
<dbReference type="Proteomes" id="UP000814033">
    <property type="component" value="Unassembled WGS sequence"/>
</dbReference>
<accession>A0ACB8S0G8</accession>
<name>A0ACB8S0G8_9AGAM</name>
<protein>
    <submittedName>
        <fullName evidence="1">Uncharacterized protein</fullName>
    </submittedName>
</protein>
<organism evidence="1 2">
    <name type="scientific">Auriscalpium vulgare</name>
    <dbReference type="NCBI Taxonomy" id="40419"/>
    <lineage>
        <taxon>Eukaryota</taxon>
        <taxon>Fungi</taxon>
        <taxon>Dikarya</taxon>
        <taxon>Basidiomycota</taxon>
        <taxon>Agaricomycotina</taxon>
        <taxon>Agaricomycetes</taxon>
        <taxon>Russulales</taxon>
        <taxon>Auriscalpiaceae</taxon>
        <taxon>Auriscalpium</taxon>
    </lineage>
</organism>
<comment type="caution">
    <text evidence="1">The sequence shown here is derived from an EMBL/GenBank/DDBJ whole genome shotgun (WGS) entry which is preliminary data.</text>
</comment>
<evidence type="ECO:0000313" key="1">
    <source>
        <dbReference type="EMBL" id="KAI0049850.1"/>
    </source>
</evidence>